<protein>
    <recommendedName>
        <fullName evidence="4">AA1-like domain-containing protein</fullName>
    </recommendedName>
</protein>
<reference evidence="2" key="1">
    <citation type="submission" date="2020-04" db="EMBL/GenBank/DDBJ databases">
        <title>Genome Assembly and Annotation of Botryosphaeria dothidea sdau 11-99, a Latent Pathogen of Apple Fruit Ring Rot in China.</title>
        <authorList>
            <person name="Yu C."/>
            <person name="Diao Y."/>
            <person name="Lu Q."/>
            <person name="Zhao J."/>
            <person name="Cui S."/>
            <person name="Peng C."/>
            <person name="He B."/>
            <person name="Liu H."/>
        </authorList>
    </citation>
    <scope>NUCLEOTIDE SEQUENCE [LARGE SCALE GENOMIC DNA]</scope>
    <source>
        <strain evidence="2">Sdau11-99</strain>
    </source>
</reference>
<organism evidence="2 3">
    <name type="scientific">Botryosphaeria dothidea</name>
    <dbReference type="NCBI Taxonomy" id="55169"/>
    <lineage>
        <taxon>Eukaryota</taxon>
        <taxon>Fungi</taxon>
        <taxon>Dikarya</taxon>
        <taxon>Ascomycota</taxon>
        <taxon>Pezizomycotina</taxon>
        <taxon>Dothideomycetes</taxon>
        <taxon>Dothideomycetes incertae sedis</taxon>
        <taxon>Botryosphaeriales</taxon>
        <taxon>Botryosphaeriaceae</taxon>
        <taxon>Botryosphaeria</taxon>
    </lineage>
</organism>
<feature type="chain" id="PRO_5034111456" description="AA1-like domain-containing protein" evidence="1">
    <location>
        <begin position="18"/>
        <end position="170"/>
    </location>
</feature>
<dbReference type="AlphaFoldDB" id="A0A8H4IMB2"/>
<dbReference type="OrthoDB" id="5395704at2759"/>
<comment type="caution">
    <text evidence="2">The sequence shown here is derived from an EMBL/GenBank/DDBJ whole genome shotgun (WGS) entry which is preliminary data.</text>
</comment>
<feature type="signal peptide" evidence="1">
    <location>
        <begin position="1"/>
        <end position="17"/>
    </location>
</feature>
<accession>A0A8H4IMB2</accession>
<name>A0A8H4IMB2_9PEZI</name>
<dbReference type="Proteomes" id="UP000572817">
    <property type="component" value="Unassembled WGS sequence"/>
</dbReference>
<evidence type="ECO:0000313" key="2">
    <source>
        <dbReference type="EMBL" id="KAF4303706.1"/>
    </source>
</evidence>
<sequence>MYLSTLFASFFALTAYALPLSAREASDVKCVNPGDCYRILEVSIDTPNGRPGSDNQVHLWFTLWDDSPKISASTTCSASWEAGSNGWPNKSIECDDDNFRWSFSKFESVTEWNIEATHDFIMDAKWGARSFANGTAATDDFECDADDTGAKHCSLKETRVINLGIYAMIA</sequence>
<evidence type="ECO:0008006" key="4">
    <source>
        <dbReference type="Google" id="ProtNLM"/>
    </source>
</evidence>
<evidence type="ECO:0000256" key="1">
    <source>
        <dbReference type="SAM" id="SignalP"/>
    </source>
</evidence>
<dbReference type="EMBL" id="WWBZ02000051">
    <property type="protein sequence ID" value="KAF4303706.1"/>
    <property type="molecule type" value="Genomic_DNA"/>
</dbReference>
<keyword evidence="3" id="KW-1185">Reference proteome</keyword>
<keyword evidence="1" id="KW-0732">Signal</keyword>
<evidence type="ECO:0000313" key="3">
    <source>
        <dbReference type="Proteomes" id="UP000572817"/>
    </source>
</evidence>
<proteinExistence type="predicted"/>
<gene>
    <name evidence="2" type="ORF">GTA08_BOTSDO08169</name>
</gene>